<protein>
    <submittedName>
        <fullName evidence="2">Peptidoglycan/LPS O-acetylase OafA/YrhL</fullName>
    </submittedName>
</protein>
<dbReference type="AlphaFoldDB" id="A0A7W5AL40"/>
<sequence length="137" mass="14668">MTEVPAQSTRARSIFQTTGALAVAVLSALTWFGWLGWDHEYQADGSGPYQAWQVAGCVLTLIVIMFGAVQLGVLPLSAAAAMTLAFTAAFSVTASEDESGLWAVGALMIFISLASASVLVGFLSLHLRHRRLRGRRR</sequence>
<dbReference type="RefSeq" id="WP_183224166.1">
    <property type="nucleotide sequence ID" value="NZ_BMPW01000016.1"/>
</dbReference>
<keyword evidence="3" id="KW-1185">Reference proteome</keyword>
<evidence type="ECO:0000256" key="1">
    <source>
        <dbReference type="SAM" id="Phobius"/>
    </source>
</evidence>
<dbReference type="EMBL" id="JACHXF010000014">
    <property type="protein sequence ID" value="MBB3098263.1"/>
    <property type="molecule type" value="Genomic_DNA"/>
</dbReference>
<accession>A0A7W5AL40</accession>
<dbReference type="Proteomes" id="UP000590749">
    <property type="component" value="Unassembled WGS sequence"/>
</dbReference>
<gene>
    <name evidence="2" type="ORF">FHR83_005958</name>
</gene>
<evidence type="ECO:0000313" key="2">
    <source>
        <dbReference type="EMBL" id="MBB3098263.1"/>
    </source>
</evidence>
<comment type="caution">
    <text evidence="2">The sequence shown here is derived from an EMBL/GenBank/DDBJ whole genome shotgun (WGS) entry which is preliminary data.</text>
</comment>
<feature type="transmembrane region" description="Helical" evidence="1">
    <location>
        <begin position="76"/>
        <end position="95"/>
    </location>
</feature>
<feature type="transmembrane region" description="Helical" evidence="1">
    <location>
        <begin position="101"/>
        <end position="127"/>
    </location>
</feature>
<feature type="transmembrane region" description="Helical" evidence="1">
    <location>
        <begin position="20"/>
        <end position="37"/>
    </location>
</feature>
<proteinExistence type="predicted"/>
<name>A0A7W5AL40_9ACTN</name>
<evidence type="ECO:0000313" key="3">
    <source>
        <dbReference type="Proteomes" id="UP000590749"/>
    </source>
</evidence>
<reference evidence="2 3" key="1">
    <citation type="submission" date="2020-08" db="EMBL/GenBank/DDBJ databases">
        <title>Genomic Encyclopedia of Type Strains, Phase III (KMG-III): the genomes of soil and plant-associated and newly described type strains.</title>
        <authorList>
            <person name="Whitman W."/>
        </authorList>
    </citation>
    <scope>NUCLEOTIDE SEQUENCE [LARGE SCALE GENOMIC DNA]</scope>
    <source>
        <strain evidence="2 3">CECT 3287</strain>
    </source>
</reference>
<keyword evidence="1" id="KW-1133">Transmembrane helix</keyword>
<organism evidence="2 3">
    <name type="scientific">Actinoplanes campanulatus</name>
    <dbReference type="NCBI Taxonomy" id="113559"/>
    <lineage>
        <taxon>Bacteria</taxon>
        <taxon>Bacillati</taxon>
        <taxon>Actinomycetota</taxon>
        <taxon>Actinomycetes</taxon>
        <taxon>Micromonosporales</taxon>
        <taxon>Micromonosporaceae</taxon>
        <taxon>Actinoplanes</taxon>
    </lineage>
</organism>
<keyword evidence="1" id="KW-0812">Transmembrane</keyword>
<feature type="transmembrane region" description="Helical" evidence="1">
    <location>
        <begin position="49"/>
        <end position="69"/>
    </location>
</feature>
<keyword evidence="1" id="KW-0472">Membrane</keyword>